<sequence length="88" mass="9748">MDNFSKEEPVSGLNDLAQLELAVEASQKMTGSSTMSMDPEALSQAQKSIEDAKSHLEQVKLTGVDQGFLENQKKLLDQCQHQLNEARK</sequence>
<dbReference type="EMBL" id="JAGVRK010000001">
    <property type="protein sequence ID" value="MBS2969336.1"/>
    <property type="molecule type" value="Genomic_DNA"/>
</dbReference>
<comment type="caution">
    <text evidence="2">The sequence shown here is derived from an EMBL/GenBank/DDBJ whole genome shotgun (WGS) entry which is preliminary data.</text>
</comment>
<dbReference type="Pfam" id="PF10819">
    <property type="entry name" value="DUF2564"/>
    <property type="match status" value="1"/>
</dbReference>
<protein>
    <submittedName>
        <fullName evidence="2">DUF2564 family protein</fullName>
    </submittedName>
</protein>
<dbReference type="RefSeq" id="WP_211558632.1">
    <property type="nucleotide sequence ID" value="NZ_JAGVRK010000001.1"/>
</dbReference>
<evidence type="ECO:0000313" key="2">
    <source>
        <dbReference type="EMBL" id="MBS2969336.1"/>
    </source>
</evidence>
<evidence type="ECO:0000256" key="1">
    <source>
        <dbReference type="SAM" id="MobiDB-lite"/>
    </source>
</evidence>
<feature type="region of interest" description="Disordered" evidence="1">
    <location>
        <begin position="27"/>
        <end position="48"/>
    </location>
</feature>
<keyword evidence="3" id="KW-1185">Reference proteome</keyword>
<proteinExistence type="predicted"/>
<reference evidence="2 3" key="1">
    <citation type="submission" date="2021-04" db="EMBL/GenBank/DDBJ databases">
        <title>Metabacillus sp. strain KIGAM252 whole genome sequence.</title>
        <authorList>
            <person name="Seo M.-J."/>
            <person name="Cho E.-S."/>
            <person name="Hwang C.Y."/>
            <person name="Yoon D.J."/>
        </authorList>
    </citation>
    <scope>NUCLEOTIDE SEQUENCE [LARGE SCALE GENOMIC DNA]</scope>
    <source>
        <strain evidence="2 3">KIGAM252</strain>
    </source>
</reference>
<dbReference type="Proteomes" id="UP000682403">
    <property type="component" value="Unassembled WGS sequence"/>
</dbReference>
<evidence type="ECO:0000313" key="3">
    <source>
        <dbReference type="Proteomes" id="UP000682403"/>
    </source>
</evidence>
<organism evidence="2 3">
    <name type="scientific">Metabacillus flavus</name>
    <dbReference type="NCBI Taxonomy" id="2823519"/>
    <lineage>
        <taxon>Bacteria</taxon>
        <taxon>Bacillati</taxon>
        <taxon>Bacillota</taxon>
        <taxon>Bacilli</taxon>
        <taxon>Bacillales</taxon>
        <taxon>Bacillaceae</taxon>
        <taxon>Metabacillus</taxon>
    </lineage>
</organism>
<name>A0ABS5LFE4_9BACI</name>
<feature type="compositionally biased region" description="Polar residues" evidence="1">
    <location>
        <begin position="27"/>
        <end position="36"/>
    </location>
</feature>
<accession>A0ABS5LFE4</accession>
<dbReference type="InterPro" id="IPR020314">
    <property type="entry name" value="Uncharacterised_YpzA"/>
</dbReference>
<gene>
    <name evidence="2" type="ORF">J9317_11220</name>
</gene>